<feature type="domain" description="Acyl-CoA dehydrogenase/oxidase C-terminal" evidence="6">
    <location>
        <begin position="205"/>
        <end position="345"/>
    </location>
</feature>
<evidence type="ECO:0000256" key="1">
    <source>
        <dbReference type="ARBA" id="ARBA00001974"/>
    </source>
</evidence>
<dbReference type="InterPro" id="IPR037069">
    <property type="entry name" value="AcylCoA_DH/ox_N_sf"/>
</dbReference>
<evidence type="ECO:0000256" key="2">
    <source>
        <dbReference type="ARBA" id="ARBA00009347"/>
    </source>
</evidence>
<evidence type="ECO:0000259" key="7">
    <source>
        <dbReference type="Pfam" id="PF02771"/>
    </source>
</evidence>
<dbReference type="Gene3D" id="1.10.540.10">
    <property type="entry name" value="Acyl-CoA dehydrogenase/oxidase, N-terminal domain"/>
    <property type="match status" value="1"/>
</dbReference>
<evidence type="ECO:0000259" key="6">
    <source>
        <dbReference type="Pfam" id="PF00441"/>
    </source>
</evidence>
<dbReference type="GO" id="GO:0003995">
    <property type="term" value="F:acyl-CoA dehydrogenase activity"/>
    <property type="evidence" value="ECO:0007669"/>
    <property type="project" value="TreeGrafter"/>
</dbReference>
<proteinExistence type="inferred from homology"/>
<dbReference type="OrthoDB" id="2450120at2"/>
<evidence type="ECO:0000313" key="8">
    <source>
        <dbReference type="EMBL" id="VVE58420.1"/>
    </source>
</evidence>
<evidence type="ECO:0000256" key="5">
    <source>
        <dbReference type="ARBA" id="ARBA00023002"/>
    </source>
</evidence>
<dbReference type="InterPro" id="IPR009100">
    <property type="entry name" value="AcylCoA_DH/oxidase_NM_dom_sf"/>
</dbReference>
<dbReference type="GO" id="GO:0050660">
    <property type="term" value="F:flavin adenine dinucleotide binding"/>
    <property type="evidence" value="ECO:0007669"/>
    <property type="project" value="InterPro"/>
</dbReference>
<dbReference type="SUPFAM" id="SSF47203">
    <property type="entry name" value="Acyl-CoA dehydrogenase C-terminal domain-like"/>
    <property type="match status" value="1"/>
</dbReference>
<dbReference type="PANTHER" id="PTHR43884">
    <property type="entry name" value="ACYL-COA DEHYDROGENASE"/>
    <property type="match status" value="1"/>
</dbReference>
<dbReference type="EMBL" id="CABPRZ010000036">
    <property type="protein sequence ID" value="VVE58420.1"/>
    <property type="molecule type" value="Genomic_DNA"/>
</dbReference>
<keyword evidence="5" id="KW-0560">Oxidoreductase</keyword>
<dbReference type="SUPFAM" id="SSF56645">
    <property type="entry name" value="Acyl-CoA dehydrogenase NM domain-like"/>
    <property type="match status" value="1"/>
</dbReference>
<dbReference type="AlphaFoldDB" id="A0A5E4ZDR4"/>
<keyword evidence="3" id="KW-0285">Flavoprotein</keyword>
<dbReference type="Gene3D" id="1.20.140.10">
    <property type="entry name" value="Butyryl-CoA Dehydrogenase, subunit A, domain 3"/>
    <property type="match status" value="1"/>
</dbReference>
<name>A0A5E4ZDR4_9BURK</name>
<dbReference type="Pfam" id="PF02771">
    <property type="entry name" value="Acyl-CoA_dh_N"/>
    <property type="match status" value="1"/>
</dbReference>
<keyword evidence="4" id="KW-0274">FAD</keyword>
<evidence type="ECO:0000256" key="3">
    <source>
        <dbReference type="ARBA" id="ARBA00022630"/>
    </source>
</evidence>
<dbReference type="PANTHER" id="PTHR43884:SF20">
    <property type="entry name" value="ACYL-COA DEHYDROGENASE FADE28"/>
    <property type="match status" value="1"/>
</dbReference>
<feature type="domain" description="Acyl-CoA dehydrogenase/oxidase N-terminal" evidence="7">
    <location>
        <begin position="7"/>
        <end position="82"/>
    </location>
</feature>
<comment type="cofactor">
    <cofactor evidence="1">
        <name>FAD</name>
        <dbReference type="ChEBI" id="CHEBI:57692"/>
    </cofactor>
</comment>
<sequence>MDFTFDAEQTRFIEAVRRVLMLEMTPELIRELWERDTGRSDTLWRLFAAQGLCGVQVPTAQGGLGFDETTWAPLAEACGYFAVPEPLFDTALVAAGLLRDLCEGGDVTVQAERDRCLTLLDRIAAGRARVAVMHPSQPFVSDAHVADALICHHEGALHLVTKHNMRLVPQTSVDPSRRLFILDGAPAAESRLLTADASAAHWDRAFDRAALAVAAQLLGLAQHMLDLAIDHAVQRKQFGKPVGANQAVKHALADVAIQLDFARPVLYRAAYALANRHALAPTHVSHAKLAAMRVARLAARHAMQAHGAIGYTWELDLQMFAKRAWALAGTWGDSAFHKRRVAMHVLGRTALGTLTPIGPGSTFAAGP</sequence>
<dbReference type="InterPro" id="IPR036250">
    <property type="entry name" value="AcylCo_DH-like_C"/>
</dbReference>
<evidence type="ECO:0000313" key="9">
    <source>
        <dbReference type="Proteomes" id="UP000414233"/>
    </source>
</evidence>
<organism evidence="8 9">
    <name type="scientific">Pandoraea terrae</name>
    <dbReference type="NCBI Taxonomy" id="1537710"/>
    <lineage>
        <taxon>Bacteria</taxon>
        <taxon>Pseudomonadati</taxon>
        <taxon>Pseudomonadota</taxon>
        <taxon>Betaproteobacteria</taxon>
        <taxon>Burkholderiales</taxon>
        <taxon>Burkholderiaceae</taxon>
        <taxon>Pandoraea</taxon>
    </lineage>
</organism>
<dbReference type="Pfam" id="PF00441">
    <property type="entry name" value="Acyl-CoA_dh_1"/>
    <property type="match status" value="1"/>
</dbReference>
<dbReference type="RefSeq" id="WP_150699964.1">
    <property type="nucleotide sequence ID" value="NZ_CABPRZ010000036.1"/>
</dbReference>
<reference evidence="8 9" key="1">
    <citation type="submission" date="2019-08" db="EMBL/GenBank/DDBJ databases">
        <authorList>
            <person name="Peeters C."/>
        </authorList>
    </citation>
    <scope>NUCLEOTIDE SEQUENCE [LARGE SCALE GENOMIC DNA]</scope>
    <source>
        <strain evidence="8 9">LMG 30175</strain>
    </source>
</reference>
<dbReference type="Proteomes" id="UP000414233">
    <property type="component" value="Unassembled WGS sequence"/>
</dbReference>
<evidence type="ECO:0000256" key="4">
    <source>
        <dbReference type="ARBA" id="ARBA00022827"/>
    </source>
</evidence>
<keyword evidence="9" id="KW-1185">Reference proteome</keyword>
<dbReference type="InterPro" id="IPR013786">
    <property type="entry name" value="AcylCoA_DH/ox_N"/>
</dbReference>
<comment type="similarity">
    <text evidence="2">Belongs to the acyl-CoA dehydrogenase family.</text>
</comment>
<gene>
    <name evidence="8" type="ORF">PTE30175_05237</name>
</gene>
<protein>
    <submittedName>
        <fullName evidence="8">Acyl-CoA dehydrogenase</fullName>
    </submittedName>
</protein>
<dbReference type="InterPro" id="IPR009075">
    <property type="entry name" value="AcylCo_DH/oxidase_C"/>
</dbReference>
<accession>A0A5E4ZDR4</accession>